<keyword evidence="8" id="KW-0997">Cell inner membrane</keyword>
<feature type="transmembrane region" description="Helical" evidence="8">
    <location>
        <begin position="134"/>
        <end position="158"/>
    </location>
</feature>
<comment type="subcellular location">
    <subcellularLocation>
        <location evidence="8">Cell inner membrane</location>
        <topology evidence="8">Multi-pass membrane protein</topology>
    </subcellularLocation>
    <subcellularLocation>
        <location evidence="1">Cell membrane</location>
        <topology evidence="1">Multi-pass membrane protein</topology>
    </subcellularLocation>
</comment>
<evidence type="ECO:0000256" key="1">
    <source>
        <dbReference type="ARBA" id="ARBA00004651"/>
    </source>
</evidence>
<proteinExistence type="inferred from homology"/>
<dbReference type="InterPro" id="IPR011701">
    <property type="entry name" value="MFS"/>
</dbReference>
<dbReference type="GO" id="GO:0005886">
    <property type="term" value="C:plasma membrane"/>
    <property type="evidence" value="ECO:0007669"/>
    <property type="project" value="UniProtKB-SubCell"/>
</dbReference>
<dbReference type="PANTHER" id="PTHR23502:SF132">
    <property type="entry name" value="POLYAMINE TRANSPORTER 2-RELATED"/>
    <property type="match status" value="1"/>
</dbReference>
<feature type="domain" description="Major facilitator superfamily (MFS) profile" evidence="9">
    <location>
        <begin position="10"/>
        <end position="393"/>
    </location>
</feature>
<dbReference type="NCBIfam" id="TIGR00710">
    <property type="entry name" value="efflux_Bcr_CflA"/>
    <property type="match status" value="1"/>
</dbReference>
<dbReference type="PROSITE" id="PS50850">
    <property type="entry name" value="MFS"/>
    <property type="match status" value="1"/>
</dbReference>
<feature type="transmembrane region" description="Helical" evidence="8">
    <location>
        <begin position="279"/>
        <end position="299"/>
    </location>
</feature>
<feature type="transmembrane region" description="Helical" evidence="8">
    <location>
        <begin position="164"/>
        <end position="182"/>
    </location>
</feature>
<evidence type="ECO:0000313" key="11">
    <source>
        <dbReference type="Proteomes" id="UP000242469"/>
    </source>
</evidence>
<keyword evidence="5 8" id="KW-0812">Transmembrane</keyword>
<dbReference type="PANTHER" id="PTHR23502">
    <property type="entry name" value="MAJOR FACILITATOR SUPERFAMILY"/>
    <property type="match status" value="1"/>
</dbReference>
<protein>
    <recommendedName>
        <fullName evidence="8">Bcr/CflA family efflux transporter</fullName>
    </recommendedName>
</protein>
<dbReference type="InterPro" id="IPR004812">
    <property type="entry name" value="Efflux_drug-R_Bcr/CmlA"/>
</dbReference>
<dbReference type="Gene3D" id="1.20.1720.10">
    <property type="entry name" value="Multidrug resistance protein D"/>
    <property type="match status" value="1"/>
</dbReference>
<keyword evidence="4" id="KW-1003">Cell membrane</keyword>
<keyword evidence="3 8" id="KW-0813">Transport</keyword>
<dbReference type="STRING" id="1122198.SAMN02745729_12419"/>
<dbReference type="GO" id="GO:0042910">
    <property type="term" value="F:xenobiotic transmembrane transporter activity"/>
    <property type="evidence" value="ECO:0007669"/>
    <property type="project" value="InterPro"/>
</dbReference>
<evidence type="ECO:0000256" key="2">
    <source>
        <dbReference type="ARBA" id="ARBA00006236"/>
    </source>
</evidence>
<dbReference type="AlphaFoldDB" id="A0A1H4H0H0"/>
<dbReference type="InterPro" id="IPR036259">
    <property type="entry name" value="MFS_trans_sf"/>
</dbReference>
<feature type="transmembrane region" description="Helical" evidence="8">
    <location>
        <begin position="305"/>
        <end position="328"/>
    </location>
</feature>
<evidence type="ECO:0000256" key="4">
    <source>
        <dbReference type="ARBA" id="ARBA00022475"/>
    </source>
</evidence>
<dbReference type="GO" id="GO:0015385">
    <property type="term" value="F:sodium:proton antiporter activity"/>
    <property type="evidence" value="ECO:0007669"/>
    <property type="project" value="TreeGrafter"/>
</dbReference>
<feature type="transmembrane region" description="Helical" evidence="8">
    <location>
        <begin position="249"/>
        <end position="267"/>
    </location>
</feature>
<dbReference type="EMBL" id="FNRJ01000024">
    <property type="protein sequence ID" value="SEB15347.1"/>
    <property type="molecule type" value="Genomic_DNA"/>
</dbReference>
<dbReference type="InterPro" id="IPR020846">
    <property type="entry name" value="MFS_dom"/>
</dbReference>
<evidence type="ECO:0000256" key="5">
    <source>
        <dbReference type="ARBA" id="ARBA00022692"/>
    </source>
</evidence>
<evidence type="ECO:0000256" key="3">
    <source>
        <dbReference type="ARBA" id="ARBA00022448"/>
    </source>
</evidence>
<keyword evidence="11" id="KW-1185">Reference proteome</keyword>
<sequence length="394" mass="41309">MSSVANPQRLIVLLAALVAFGPLSIDMYLPSLPLIAQDLQAPESSIQLTISAFLIGLFIGMLFYGPLSDKYGRRRLLLGGITLYLVASIGCMLATSAEWLIAARFLQALGAAAASVLARAIVRDLFPLNEAARVLSLMHLVTMIATLVAPLVGGYLIMISDWRSLFVVLFIFAAIVLLASAWKIPETHHGDSRRASVLAVFQAYLRIGLQPVAIGYILCMSLTFAGMFAYITASPFVYIEYFGVSPQSYAWLFSLNIGGVIVLVSLNARYVGRFGTQKLLLAGASLAAFSGLLLTFAGITEIGGLPLIVVALLGFVSVTGVLGANCMASLLSRYPEQAGAAAGLAVACQFGLGALASSIASTLHDGTALPMALIIGLTGCGSLAALALTRRSAA</sequence>
<organism evidence="10 11">
    <name type="scientific">Marinobacterium iners DSM 11526</name>
    <dbReference type="NCBI Taxonomy" id="1122198"/>
    <lineage>
        <taxon>Bacteria</taxon>
        <taxon>Pseudomonadati</taxon>
        <taxon>Pseudomonadota</taxon>
        <taxon>Gammaproteobacteria</taxon>
        <taxon>Oceanospirillales</taxon>
        <taxon>Oceanospirillaceae</taxon>
        <taxon>Marinobacterium</taxon>
    </lineage>
</organism>
<feature type="transmembrane region" description="Helical" evidence="8">
    <location>
        <begin position="101"/>
        <end position="122"/>
    </location>
</feature>
<keyword evidence="6 8" id="KW-1133">Transmembrane helix</keyword>
<feature type="transmembrane region" description="Helical" evidence="8">
    <location>
        <begin position="340"/>
        <end position="361"/>
    </location>
</feature>
<feature type="transmembrane region" description="Helical" evidence="8">
    <location>
        <begin position="203"/>
        <end position="229"/>
    </location>
</feature>
<feature type="transmembrane region" description="Helical" evidence="8">
    <location>
        <begin position="76"/>
        <end position="95"/>
    </location>
</feature>
<dbReference type="FunFam" id="1.20.1720.10:FF:000005">
    <property type="entry name" value="Bcr/CflA family efflux transporter"/>
    <property type="match status" value="1"/>
</dbReference>
<comment type="similarity">
    <text evidence="2 8">Belongs to the major facilitator superfamily. Bcr/CmlA family.</text>
</comment>
<evidence type="ECO:0000256" key="7">
    <source>
        <dbReference type="ARBA" id="ARBA00023136"/>
    </source>
</evidence>
<accession>A0A1H4H0H0</accession>
<evidence type="ECO:0000259" key="9">
    <source>
        <dbReference type="PROSITE" id="PS50850"/>
    </source>
</evidence>
<dbReference type="Proteomes" id="UP000242469">
    <property type="component" value="Unassembled WGS sequence"/>
</dbReference>
<feature type="transmembrane region" description="Helical" evidence="8">
    <location>
        <begin position="46"/>
        <end position="64"/>
    </location>
</feature>
<gene>
    <name evidence="10" type="ORF">SAMN02745729_12419</name>
</gene>
<evidence type="ECO:0000256" key="6">
    <source>
        <dbReference type="ARBA" id="ARBA00022989"/>
    </source>
</evidence>
<evidence type="ECO:0000313" key="10">
    <source>
        <dbReference type="EMBL" id="SEB15347.1"/>
    </source>
</evidence>
<dbReference type="GO" id="GO:1990961">
    <property type="term" value="P:xenobiotic detoxification by transmembrane export across the plasma membrane"/>
    <property type="evidence" value="ECO:0007669"/>
    <property type="project" value="InterPro"/>
</dbReference>
<dbReference type="CDD" id="cd17320">
    <property type="entry name" value="MFS_MdfA_MDR_like"/>
    <property type="match status" value="1"/>
</dbReference>
<comment type="caution">
    <text evidence="8">Lacks conserved residue(s) required for the propagation of feature annotation.</text>
</comment>
<dbReference type="NCBIfam" id="NF008314">
    <property type="entry name" value="PRK11102.1"/>
    <property type="match status" value="1"/>
</dbReference>
<dbReference type="RefSeq" id="WP_091828000.1">
    <property type="nucleotide sequence ID" value="NZ_FNRJ01000024.1"/>
</dbReference>
<reference evidence="11" key="1">
    <citation type="submission" date="2016-10" db="EMBL/GenBank/DDBJ databases">
        <authorList>
            <person name="Varghese N."/>
            <person name="Submissions S."/>
        </authorList>
    </citation>
    <scope>NUCLEOTIDE SEQUENCE [LARGE SCALE GENOMIC DNA]</scope>
    <source>
        <strain evidence="11">DSM 11526</strain>
    </source>
</reference>
<feature type="transmembrane region" description="Helical" evidence="8">
    <location>
        <begin position="367"/>
        <end position="388"/>
    </location>
</feature>
<dbReference type="Pfam" id="PF07690">
    <property type="entry name" value="MFS_1"/>
    <property type="match status" value="1"/>
</dbReference>
<name>A0A1H4H0H0_9GAMM</name>
<evidence type="ECO:0000256" key="8">
    <source>
        <dbReference type="RuleBase" id="RU365088"/>
    </source>
</evidence>
<keyword evidence="7 8" id="KW-0472">Membrane</keyword>
<dbReference type="SUPFAM" id="SSF103473">
    <property type="entry name" value="MFS general substrate transporter"/>
    <property type="match status" value="1"/>
</dbReference>
<dbReference type="OrthoDB" id="9814303at2"/>